<dbReference type="Pfam" id="PF01014">
    <property type="entry name" value="Uricase"/>
    <property type="match status" value="1"/>
</dbReference>
<dbReference type="RefSeq" id="WP_382036347.1">
    <property type="nucleotide sequence ID" value="NZ_JBHSKJ010000001.1"/>
</dbReference>
<comment type="function">
    <text evidence="5">Catalyzes the oxidation of uric acid to 5-hydroxyisourate, which is further processed to form (S)-allantoin.</text>
</comment>
<proteinExistence type="inferred from homology"/>
<accession>A0ABV9ZSP6</accession>
<reference evidence="7" key="1">
    <citation type="journal article" date="2019" name="Int. J. Syst. Evol. Microbiol.">
        <title>The Global Catalogue of Microorganisms (GCM) 10K type strain sequencing project: providing services to taxonomists for standard genome sequencing and annotation.</title>
        <authorList>
            <consortium name="The Broad Institute Genomics Platform"/>
            <consortium name="The Broad Institute Genome Sequencing Center for Infectious Disease"/>
            <person name="Wu L."/>
            <person name="Ma J."/>
        </authorList>
    </citation>
    <scope>NUCLEOTIDE SEQUENCE [LARGE SCALE GENOMIC DNA]</scope>
    <source>
        <strain evidence="7">CGMCC 4.1641</strain>
    </source>
</reference>
<dbReference type="InterPro" id="IPR002042">
    <property type="entry name" value="Uricase"/>
</dbReference>
<evidence type="ECO:0000256" key="4">
    <source>
        <dbReference type="ARBA" id="ARBA00023002"/>
    </source>
</evidence>
<evidence type="ECO:0000256" key="5">
    <source>
        <dbReference type="RuleBase" id="RU004455"/>
    </source>
</evidence>
<dbReference type="EMBL" id="JBHSKJ010000001">
    <property type="protein sequence ID" value="MFC5143480.1"/>
    <property type="molecule type" value="Genomic_DNA"/>
</dbReference>
<dbReference type="PRINTS" id="PR00093">
    <property type="entry name" value="URICASE"/>
</dbReference>
<dbReference type="Gene3D" id="3.10.270.10">
    <property type="entry name" value="Urate Oxidase"/>
    <property type="match status" value="1"/>
</dbReference>
<keyword evidence="4 5" id="KW-0560">Oxidoreductase</keyword>
<evidence type="ECO:0000256" key="2">
    <source>
        <dbReference type="ARBA" id="ARBA00009760"/>
    </source>
</evidence>
<comment type="catalytic activity">
    <reaction evidence="5">
        <text>urate + O2 + H2O = 5-hydroxyisourate + H2O2</text>
        <dbReference type="Rhea" id="RHEA:21368"/>
        <dbReference type="ChEBI" id="CHEBI:15377"/>
        <dbReference type="ChEBI" id="CHEBI:15379"/>
        <dbReference type="ChEBI" id="CHEBI:16240"/>
        <dbReference type="ChEBI" id="CHEBI:17775"/>
        <dbReference type="ChEBI" id="CHEBI:18072"/>
        <dbReference type="EC" id="1.7.3.3"/>
    </reaction>
</comment>
<comment type="similarity">
    <text evidence="2 5">Belongs to the uricase family.</text>
</comment>
<dbReference type="PANTHER" id="PTHR42874:SF1">
    <property type="entry name" value="URICASE"/>
    <property type="match status" value="1"/>
</dbReference>
<comment type="pathway">
    <text evidence="1">Purine metabolism; urate degradation; (S)-allantoin from urate: step 1/3.</text>
</comment>
<dbReference type="EC" id="1.7.3.3" evidence="5"/>
<organism evidence="6 7">
    <name type="scientific">Streptomyces aureoversilis</name>
    <dbReference type="NCBI Taxonomy" id="67277"/>
    <lineage>
        <taxon>Bacteria</taxon>
        <taxon>Bacillati</taxon>
        <taxon>Actinomycetota</taxon>
        <taxon>Actinomycetes</taxon>
        <taxon>Kitasatosporales</taxon>
        <taxon>Streptomycetaceae</taxon>
        <taxon>Streptomyces</taxon>
    </lineage>
</organism>
<dbReference type="SUPFAM" id="SSF55620">
    <property type="entry name" value="Tetrahydrobiopterin biosynthesis enzymes-like"/>
    <property type="match status" value="2"/>
</dbReference>
<sequence length="295" mass="32126">MGHSIGDHAYGECGIEFLLVDRSGTRQRVRRFRADVRLLMDHPEVYRDGDNTRLVPVSSISNSVLAIGAQHAASEPESYALALAERFLTATTRVRTADVRLTASEFSPLLSDPPTTSAQHFSAPARHQDHVHLTLPRHGEPVVRSGLLNMELFATGGATFTGFARDAYTTTQAVTDRVFGARMNVTWRHAGTGTDHRQCRARAEQAVVKAFGEHTSRSSQHTFHHLGAAVLDACPEVAEVRVEGAHLTRGLVDLAPFGVANEGRVYTATDHQQSAVTVTLHRTAPENQGPRKGTV</sequence>
<name>A0ABV9ZSP6_9ACTN</name>
<evidence type="ECO:0000313" key="7">
    <source>
        <dbReference type="Proteomes" id="UP001596222"/>
    </source>
</evidence>
<evidence type="ECO:0000256" key="1">
    <source>
        <dbReference type="ARBA" id="ARBA00004831"/>
    </source>
</evidence>
<gene>
    <name evidence="6" type="ORF">ACFPP6_02035</name>
</gene>
<dbReference type="Proteomes" id="UP001596222">
    <property type="component" value="Unassembled WGS sequence"/>
</dbReference>
<keyword evidence="7" id="KW-1185">Reference proteome</keyword>
<keyword evidence="3 5" id="KW-0659">Purine metabolism</keyword>
<protein>
    <recommendedName>
        <fullName evidence="5">Uricase</fullName>
        <ecNumber evidence="5">1.7.3.3</ecNumber>
    </recommendedName>
</protein>
<comment type="caution">
    <text evidence="6">The sequence shown here is derived from an EMBL/GenBank/DDBJ whole genome shotgun (WGS) entry which is preliminary data.</text>
</comment>
<evidence type="ECO:0000313" key="6">
    <source>
        <dbReference type="EMBL" id="MFC5143480.1"/>
    </source>
</evidence>
<dbReference type="PANTHER" id="PTHR42874">
    <property type="entry name" value="URICASE"/>
    <property type="match status" value="1"/>
</dbReference>
<evidence type="ECO:0000256" key="3">
    <source>
        <dbReference type="ARBA" id="ARBA00022631"/>
    </source>
</evidence>